<dbReference type="EC" id="2.7.7.6" evidence="6 8"/>
<dbReference type="STRING" id="1188239.MOVI_2860"/>
<dbReference type="InterPro" id="IPR015712">
    <property type="entry name" value="DNA-dir_RNA_pol_su2"/>
</dbReference>
<evidence type="ECO:0000256" key="4">
    <source>
        <dbReference type="ARBA" id="ARBA00023163"/>
    </source>
</evidence>
<evidence type="ECO:0000256" key="3">
    <source>
        <dbReference type="ARBA" id="ARBA00022695"/>
    </source>
</evidence>
<dbReference type="CDD" id="cd12797">
    <property type="entry name" value="M23_peptidase"/>
    <property type="match status" value="1"/>
</dbReference>
<sequence length="1220" mass="137326">MNQLFKLKSYGIGTQRRFYGKTNNTLETPDFLDSLRESFDWFLSTGIAQAFDKIFPIVSSNGKLEIKFRPDSIRVEKPENEYLAIREAKIKGKTYAARVYVTLVKIQVEDGEMEEQEILLSEFPFMTQGGTFIINGFEKVIVSQLIRSPGVCFRENVRNRQADDLFNKVEIIPQLGSWMEIFHKVTGNQVDTVKFRVDKHKNIPLMAFLKSLGFTNETIRKYFGNSPELQESIRRHKIDSIDENLESIYRIIRKDDRVTEDGLKNLIPSIIFNERRYNLSATGRYMLNSKLNLIDRISQTYLAEDLVNKEGEILYQKGLYISRSIAIEIQEKFNNSEFELSTIEGVDSTIYARQLQISRNERLGERIYVAIVKVWPNKKAMIQETEPVSVIATDPSLTETTLVLSDIIAIVSYYFNLLHNLGKNDDPDSLINKRIVSVGELLQNQFLIALTKIEKNSKERISSKSDLSQLTVKSIINNKPIYNQFKNFFNSSKLSQFMDQINPLGETANKRRVTSLGPGGLNRDTAQFEVRDVHATHYGRICPVETPEGQNIGLILNFSVFSRTNKYGFIMTPYYKVTNRVVDFSKVHWLTAAEEFGLSFAQSSIEIDENNKIIADKLTVRKNQTYLVLDANQVDYIDVSSMQMTSISASAIPFLENNDANRALMGSNMQRQAVPLIKPEAPLVATGIEADIARFSATNIRALEDGKVIFVDAKKIVVSSENSTKTYFLRAFEKSNQETLILQKPTVKVGDFVKKGQLICDGPSTENGELALGKNVLVAFSTWYGYNYEDAIIISEKLVKDDVFTSIHIQEQTIKFRSSKAGNDILTAEVPNASARSRAHLDANGIVIVGSEVDTGDILVGRTSPKGEDNPTAEEKLMAAIWGKKALAQKDTSLRVKNGEGGTVIDVQILSRDQGDNLEEGVGMLVKILIAQKRKIKVGDKMAGRHGNKGVVSVVLPVEDMPFLEDGTPIDIVLNPQGVPSRMNIGQVLELHLGMAAKKLDTKFVTPVFDGIKIDTIQDLFKEANIPQSGKFKLIDGITGQPFENPVSVGYMYMLKLQHMVDDKMHARSIGPYSLTTQQPLGGKSQNGGQRFGEMETWALESFGAASVLSELLTYKSDNIQGRNLLYNNIISGGQIPRPGTPESFNVLAYELRGLLIKLEVHKKHLFDEPEVETTNNLEFAEIPTEIIDEYNDEFPGEGRRQIDYNDDQYDFDEENIDFD</sequence>
<dbReference type="Pfam" id="PF04560">
    <property type="entry name" value="RNA_pol_Rpb2_7"/>
    <property type="match status" value="1"/>
</dbReference>
<dbReference type="EMBL" id="JFAD01000016">
    <property type="protein sequence ID" value="EXU61155.1"/>
    <property type="molecule type" value="Genomic_DNA"/>
</dbReference>
<dbReference type="Proteomes" id="UP000020977">
    <property type="component" value="Unassembled WGS sequence"/>
</dbReference>
<keyword evidence="3 6" id="KW-0548">Nucleotidyltransferase</keyword>
<dbReference type="Pfam" id="PF04563">
    <property type="entry name" value="RNA_pol_Rpb2_1"/>
    <property type="match status" value="1"/>
</dbReference>
<dbReference type="GO" id="GO:0003677">
    <property type="term" value="F:DNA binding"/>
    <property type="evidence" value="ECO:0007669"/>
    <property type="project" value="UniProtKB-UniRule"/>
</dbReference>
<dbReference type="Pfam" id="PF04561">
    <property type="entry name" value="RNA_pol_Rpb2_2"/>
    <property type="match status" value="1"/>
</dbReference>
<dbReference type="Gene3D" id="2.40.50.150">
    <property type="match status" value="1"/>
</dbReference>
<dbReference type="Gene3D" id="2.40.50.100">
    <property type="match status" value="1"/>
</dbReference>
<dbReference type="InterPro" id="IPR007644">
    <property type="entry name" value="RNA_pol_bsu_protrusion"/>
</dbReference>
<dbReference type="InterPro" id="IPR007642">
    <property type="entry name" value="RNA_pol_Rpb2_2"/>
</dbReference>
<evidence type="ECO:0000259" key="14">
    <source>
        <dbReference type="Pfam" id="PF10385"/>
    </source>
</evidence>
<evidence type="ECO:0000256" key="8">
    <source>
        <dbReference type="RuleBase" id="RU363031"/>
    </source>
</evidence>
<name>A0A014MHY9_9BACT</name>
<keyword evidence="1 6" id="KW-0240">DNA-directed RNA polymerase</keyword>
<evidence type="ECO:0000259" key="9">
    <source>
        <dbReference type="Pfam" id="PF00562"/>
    </source>
</evidence>
<dbReference type="GO" id="GO:0006351">
    <property type="term" value="P:DNA-templated transcription"/>
    <property type="evidence" value="ECO:0007669"/>
    <property type="project" value="UniProtKB-UniRule"/>
</dbReference>
<dbReference type="PROSITE" id="PS01166">
    <property type="entry name" value="RNA_POL_BETA"/>
    <property type="match status" value="1"/>
</dbReference>
<dbReference type="InterPro" id="IPR007121">
    <property type="entry name" value="RNA_pol_bsu_CS"/>
</dbReference>
<feature type="domain" description="DNA-directed RNA polymerase subunit 2 hybrid-binding" evidence="9">
    <location>
        <begin position="705"/>
        <end position="1086"/>
    </location>
</feature>
<feature type="domain" description="RNA polymerase Rpb2" evidence="13">
    <location>
        <begin position="496"/>
        <end position="563"/>
    </location>
</feature>
<dbReference type="Gene3D" id="2.30.150.10">
    <property type="entry name" value="DNA-directed RNA polymerase, beta subunit, external 1 domain"/>
    <property type="match status" value="1"/>
</dbReference>
<dbReference type="NCBIfam" id="NF001616">
    <property type="entry name" value="PRK00405.1"/>
    <property type="match status" value="1"/>
</dbReference>
<evidence type="ECO:0000259" key="11">
    <source>
        <dbReference type="Pfam" id="PF04561"/>
    </source>
</evidence>
<dbReference type="InterPro" id="IPR037034">
    <property type="entry name" value="RNA_pol_Rpb2_2_sf"/>
</dbReference>
<dbReference type="InterPro" id="IPR007645">
    <property type="entry name" value="RNA_pol_Rpb2_3"/>
</dbReference>
<evidence type="ECO:0000256" key="7">
    <source>
        <dbReference type="RuleBase" id="RU000434"/>
    </source>
</evidence>
<dbReference type="InterPro" id="IPR007641">
    <property type="entry name" value="RNA_pol_Rpb2_7"/>
</dbReference>
<evidence type="ECO:0000256" key="2">
    <source>
        <dbReference type="ARBA" id="ARBA00022679"/>
    </source>
</evidence>
<evidence type="ECO:0000256" key="6">
    <source>
        <dbReference type="HAMAP-Rule" id="MF_01321"/>
    </source>
</evidence>
<dbReference type="SUPFAM" id="SSF64484">
    <property type="entry name" value="beta and beta-prime subunits of DNA dependent RNA-polymerase"/>
    <property type="match status" value="1"/>
</dbReference>
<keyword evidence="2 6" id="KW-0808">Transferase</keyword>
<comment type="catalytic activity">
    <reaction evidence="5 6 8">
        <text>RNA(n) + a ribonucleoside 5'-triphosphate = RNA(n+1) + diphosphate</text>
        <dbReference type="Rhea" id="RHEA:21248"/>
        <dbReference type="Rhea" id="RHEA-COMP:14527"/>
        <dbReference type="Rhea" id="RHEA-COMP:17342"/>
        <dbReference type="ChEBI" id="CHEBI:33019"/>
        <dbReference type="ChEBI" id="CHEBI:61557"/>
        <dbReference type="ChEBI" id="CHEBI:140395"/>
        <dbReference type="EC" id="2.7.7.6"/>
    </reaction>
</comment>
<dbReference type="eggNOG" id="COG0085">
    <property type="taxonomic scope" value="Bacteria"/>
</dbReference>
<dbReference type="Pfam" id="PF04565">
    <property type="entry name" value="RNA_pol_Rpb2_3"/>
    <property type="match status" value="1"/>
</dbReference>
<evidence type="ECO:0000259" key="13">
    <source>
        <dbReference type="Pfam" id="PF04565"/>
    </source>
</evidence>
<comment type="similarity">
    <text evidence="6 7">Belongs to the RNA polymerase beta chain family.</text>
</comment>
<comment type="function">
    <text evidence="6 8">DNA-dependent RNA polymerase catalyzes the transcription of DNA into RNA using the four ribonucleoside triphosphates as substrates.</text>
</comment>
<dbReference type="GO" id="GO:0000428">
    <property type="term" value="C:DNA-directed RNA polymerase complex"/>
    <property type="evidence" value="ECO:0007669"/>
    <property type="project" value="UniProtKB-KW"/>
</dbReference>
<evidence type="ECO:0000259" key="10">
    <source>
        <dbReference type="Pfam" id="PF04560"/>
    </source>
</evidence>
<dbReference type="RefSeq" id="WP_044284130.1">
    <property type="nucleotide sequence ID" value="NZ_JFAD01000016.1"/>
</dbReference>
<dbReference type="HAMAP" id="MF_01321">
    <property type="entry name" value="RNApol_bact_RpoB"/>
    <property type="match status" value="1"/>
</dbReference>
<dbReference type="PANTHER" id="PTHR20856">
    <property type="entry name" value="DNA-DIRECTED RNA POLYMERASE I SUBUNIT 2"/>
    <property type="match status" value="1"/>
</dbReference>
<evidence type="ECO:0000313" key="15">
    <source>
        <dbReference type="EMBL" id="EXU61155.1"/>
    </source>
</evidence>
<dbReference type="Pfam" id="PF00562">
    <property type="entry name" value="RNA_pol_Rpb2_6"/>
    <property type="match status" value="1"/>
</dbReference>
<gene>
    <name evidence="6 15" type="primary">rpoB</name>
    <name evidence="15" type="ORF">MOVI_2860</name>
</gene>
<dbReference type="Gene3D" id="3.90.1100.10">
    <property type="match status" value="2"/>
</dbReference>
<feature type="domain" description="RNA polymerase Rpb2" evidence="11">
    <location>
        <begin position="181"/>
        <end position="304"/>
    </location>
</feature>
<comment type="subunit">
    <text evidence="6 8">The RNAP catalytic core consists of 2 alpha, 1 beta, 1 beta' and 1 omega subunit. When a sigma factor is associated with the core the holoenzyme is formed, which can initiate transcription.</text>
</comment>
<dbReference type="AlphaFoldDB" id="A0A014MHY9"/>
<comment type="caution">
    <text evidence="15">The sequence shown here is derived from an EMBL/GenBank/DDBJ whole genome shotgun (WGS) entry which is preliminary data.</text>
</comment>
<feature type="domain" description="DNA-directed RNA polymerase beta subunit external 1" evidence="14">
    <location>
        <begin position="574"/>
        <end position="640"/>
    </location>
</feature>
<dbReference type="Pfam" id="PF10385">
    <property type="entry name" value="RNA_pol_Rpb2_45"/>
    <property type="match status" value="1"/>
</dbReference>
<reference evidence="15 16" key="1">
    <citation type="submission" date="2014-03" db="EMBL/GenBank/DDBJ databases">
        <title>Genome sequence of Mycoplasma ovipneumoniae strain 14811.</title>
        <authorList>
            <person name="Sirand-Pugnet P."/>
            <person name="Breton M."/>
            <person name="Dordet-Frisoni E."/>
            <person name="Baranowski E."/>
            <person name="Barre A."/>
            <person name="Couture C."/>
            <person name="Dupuy V."/>
            <person name="Gaurivaud P."/>
            <person name="Jacob D."/>
            <person name="Lemaitre C."/>
            <person name="Manso-Silvan L."/>
            <person name="Nikolski M."/>
            <person name="Nouvel L.-X."/>
            <person name="Poumarat F."/>
            <person name="Tardy F."/>
            <person name="Thebault P."/>
            <person name="Theil S."/>
            <person name="Citti C."/>
            <person name="Thiaucourt F."/>
            <person name="Blanchard A."/>
        </authorList>
    </citation>
    <scope>NUCLEOTIDE SEQUENCE [LARGE SCALE GENOMIC DNA]</scope>
    <source>
        <strain evidence="15 16">14811</strain>
    </source>
</reference>
<dbReference type="Gene3D" id="3.90.1800.10">
    <property type="entry name" value="RNA polymerase alpha subunit dimerisation domain"/>
    <property type="match status" value="1"/>
</dbReference>
<dbReference type="InterPro" id="IPR042107">
    <property type="entry name" value="DNA-dir_RNA_pol_bsu_ext_1_sf"/>
</dbReference>
<feature type="domain" description="RNA polymerase beta subunit protrusion" evidence="12">
    <location>
        <begin position="128"/>
        <end position="481"/>
    </location>
</feature>
<feature type="domain" description="RNA polymerase Rpb2" evidence="10">
    <location>
        <begin position="1088"/>
        <end position="1163"/>
    </location>
</feature>
<evidence type="ECO:0000256" key="1">
    <source>
        <dbReference type="ARBA" id="ARBA00022478"/>
    </source>
</evidence>
<dbReference type="InterPro" id="IPR037033">
    <property type="entry name" value="DNA-dir_RNAP_su2_hyb_sf"/>
</dbReference>
<evidence type="ECO:0000256" key="5">
    <source>
        <dbReference type="ARBA" id="ARBA00048552"/>
    </source>
</evidence>
<accession>A0A014MHY9</accession>
<dbReference type="GO" id="GO:0032549">
    <property type="term" value="F:ribonucleoside binding"/>
    <property type="evidence" value="ECO:0007669"/>
    <property type="project" value="InterPro"/>
</dbReference>
<dbReference type="InterPro" id="IPR007120">
    <property type="entry name" value="DNA-dir_RNAP_su2_dom"/>
</dbReference>
<dbReference type="InterPro" id="IPR019462">
    <property type="entry name" value="DNA-dir_RNA_pol_bsu_external_1"/>
</dbReference>
<organism evidence="15 16">
    <name type="scientific">Mesomycoplasma ovipneumoniae 14811</name>
    <dbReference type="NCBI Taxonomy" id="1188239"/>
    <lineage>
        <taxon>Bacteria</taxon>
        <taxon>Bacillati</taxon>
        <taxon>Mycoplasmatota</taxon>
        <taxon>Mycoplasmoidales</taxon>
        <taxon>Metamycoplasmataceae</taxon>
        <taxon>Mesomycoplasma</taxon>
    </lineage>
</organism>
<evidence type="ECO:0000313" key="16">
    <source>
        <dbReference type="Proteomes" id="UP000020977"/>
    </source>
</evidence>
<evidence type="ECO:0000259" key="12">
    <source>
        <dbReference type="Pfam" id="PF04563"/>
    </source>
</evidence>
<proteinExistence type="inferred from homology"/>
<dbReference type="Gene3D" id="3.90.1110.10">
    <property type="entry name" value="RNA polymerase Rpb2, domain 2"/>
    <property type="match status" value="2"/>
</dbReference>
<dbReference type="PATRIC" id="fig|1188239.3.peg.683"/>
<dbReference type="InterPro" id="IPR010243">
    <property type="entry name" value="RNA_pol_bsu_bac"/>
</dbReference>
<protein>
    <recommendedName>
        <fullName evidence="6 8">DNA-directed RNA polymerase subunit beta</fullName>
        <shortName evidence="6">RNAP subunit beta</shortName>
        <ecNumber evidence="6 8">2.7.7.6</ecNumber>
    </recommendedName>
    <alternativeName>
        <fullName evidence="6">RNA polymerase subunit beta</fullName>
    </alternativeName>
    <alternativeName>
        <fullName evidence="6">Transcriptase subunit beta</fullName>
    </alternativeName>
</protein>
<keyword evidence="4 6" id="KW-0804">Transcription</keyword>
<dbReference type="Gene3D" id="2.40.270.10">
    <property type="entry name" value="DNA-directed RNA polymerase, subunit 2, domain 6"/>
    <property type="match status" value="2"/>
</dbReference>
<dbReference type="GO" id="GO:0003899">
    <property type="term" value="F:DNA-directed RNA polymerase activity"/>
    <property type="evidence" value="ECO:0007669"/>
    <property type="project" value="UniProtKB-UniRule"/>
</dbReference>
<dbReference type="InterPro" id="IPR014724">
    <property type="entry name" value="RNA_pol_RPB2_OB-fold"/>
</dbReference>
<dbReference type="CDD" id="cd00653">
    <property type="entry name" value="RNA_pol_B_RPB2"/>
    <property type="match status" value="1"/>
</dbReference>